<evidence type="ECO:0000259" key="2">
    <source>
        <dbReference type="PROSITE" id="PS50943"/>
    </source>
</evidence>
<keyword evidence="1" id="KW-0175">Coiled coil</keyword>
<dbReference type="InterPro" id="IPR001387">
    <property type="entry name" value="Cro/C1-type_HTH"/>
</dbReference>
<dbReference type="SMART" id="SM00530">
    <property type="entry name" value="HTH_XRE"/>
    <property type="match status" value="1"/>
</dbReference>
<dbReference type="EMBL" id="SLWS01000005">
    <property type="protein sequence ID" value="TCO58729.1"/>
    <property type="molecule type" value="Genomic_DNA"/>
</dbReference>
<evidence type="ECO:0000313" key="4">
    <source>
        <dbReference type="Proteomes" id="UP000295680"/>
    </source>
</evidence>
<dbReference type="RefSeq" id="WP_243727065.1">
    <property type="nucleotide sequence ID" value="NZ_SLWS01000005.1"/>
</dbReference>
<dbReference type="Proteomes" id="UP000295680">
    <property type="component" value="Unassembled WGS sequence"/>
</dbReference>
<dbReference type="Pfam" id="PF19054">
    <property type="entry name" value="DUF5753"/>
    <property type="match status" value="1"/>
</dbReference>
<comment type="caution">
    <text evidence="3">The sequence shown here is derived from an EMBL/GenBank/DDBJ whole genome shotgun (WGS) entry which is preliminary data.</text>
</comment>
<reference evidence="3 4" key="1">
    <citation type="submission" date="2019-03" db="EMBL/GenBank/DDBJ databases">
        <title>Genomic Encyclopedia of Type Strains, Phase IV (KMG-IV): sequencing the most valuable type-strain genomes for metagenomic binning, comparative biology and taxonomic classification.</title>
        <authorList>
            <person name="Goeker M."/>
        </authorList>
    </citation>
    <scope>NUCLEOTIDE SEQUENCE [LARGE SCALE GENOMIC DNA]</scope>
    <source>
        <strain evidence="3 4">DSM 45934</strain>
    </source>
</reference>
<organism evidence="3 4">
    <name type="scientific">Actinocrispum wychmicini</name>
    <dbReference type="NCBI Taxonomy" id="1213861"/>
    <lineage>
        <taxon>Bacteria</taxon>
        <taxon>Bacillati</taxon>
        <taxon>Actinomycetota</taxon>
        <taxon>Actinomycetes</taxon>
        <taxon>Pseudonocardiales</taxon>
        <taxon>Pseudonocardiaceae</taxon>
        <taxon>Actinocrispum</taxon>
    </lineage>
</organism>
<evidence type="ECO:0000256" key="1">
    <source>
        <dbReference type="SAM" id="Coils"/>
    </source>
</evidence>
<dbReference type="Gene3D" id="1.10.260.40">
    <property type="entry name" value="lambda repressor-like DNA-binding domains"/>
    <property type="match status" value="1"/>
</dbReference>
<dbReference type="PROSITE" id="PS50943">
    <property type="entry name" value="HTH_CROC1"/>
    <property type="match status" value="1"/>
</dbReference>
<keyword evidence="4" id="KW-1185">Reference proteome</keyword>
<evidence type="ECO:0000313" key="3">
    <source>
        <dbReference type="EMBL" id="TCO58729.1"/>
    </source>
</evidence>
<accession>A0A4R2JPP0</accession>
<dbReference type="AlphaFoldDB" id="A0A4R2JPP0"/>
<dbReference type="Pfam" id="PF13560">
    <property type="entry name" value="HTH_31"/>
    <property type="match status" value="1"/>
</dbReference>
<dbReference type="SUPFAM" id="SSF47413">
    <property type="entry name" value="lambda repressor-like DNA-binding domains"/>
    <property type="match status" value="1"/>
</dbReference>
<dbReference type="CDD" id="cd00093">
    <property type="entry name" value="HTH_XRE"/>
    <property type="match status" value="1"/>
</dbReference>
<dbReference type="GO" id="GO:0003677">
    <property type="term" value="F:DNA binding"/>
    <property type="evidence" value="ECO:0007669"/>
    <property type="project" value="InterPro"/>
</dbReference>
<proteinExistence type="predicted"/>
<feature type="domain" description="HTH cro/C1-type" evidence="2">
    <location>
        <begin position="10"/>
        <end position="65"/>
    </location>
</feature>
<feature type="coiled-coil region" evidence="1">
    <location>
        <begin position="3"/>
        <end position="41"/>
    </location>
</feature>
<gene>
    <name evidence="3" type="ORF">EV192_105801</name>
</gene>
<protein>
    <submittedName>
        <fullName evidence="3">Helix-turn-helix protein</fullName>
    </submittedName>
</protein>
<dbReference type="InterPro" id="IPR010982">
    <property type="entry name" value="Lambda_DNA-bd_dom_sf"/>
</dbReference>
<dbReference type="InterPro" id="IPR043917">
    <property type="entry name" value="DUF5753"/>
</dbReference>
<name>A0A4R2JPP0_9PSEU</name>
<sequence length="282" mass="32948">MPRKQLATELRRLREEAGATLEQVARELMISTSKLSRLENAQGRPQPRDVRDLIRYYGLENTTKAEQFMRWVRTAGTRAWWDDYADTIPGGLDTYLATEAEASVIRVYTLPILPVLLQTLDYTRAFLRRTEPWRSSSEIEQLLEVRSRRRQALQFRDDLPPLKLIAVTHESSIRQLVGGPEIMRDQLDYLVDRSAMPNIRLQVLPFARTPPFTSTCMYAYFEFDDYDRDIVGIETHAGFRYFEAHDQVRRYRRYYDDLLATALSPSESLALVHSVRDEFFVS</sequence>